<dbReference type="AlphaFoldDB" id="A0A8S1KYP8"/>
<dbReference type="Proteomes" id="UP000692954">
    <property type="component" value="Unassembled WGS sequence"/>
</dbReference>
<keyword evidence="2" id="KW-1185">Reference proteome</keyword>
<dbReference type="EMBL" id="CAJJDN010000014">
    <property type="protein sequence ID" value="CAD8060750.1"/>
    <property type="molecule type" value="Genomic_DNA"/>
</dbReference>
<sequence>MITPQFLPIPPIILQRELATQFYSRQETTLLNVFKLSFSKTNLYVQAKEELFFSQRITQSPIKLE</sequence>
<evidence type="ECO:0000313" key="2">
    <source>
        <dbReference type="Proteomes" id="UP000692954"/>
    </source>
</evidence>
<protein>
    <submittedName>
        <fullName evidence="1">Uncharacterized protein</fullName>
    </submittedName>
</protein>
<comment type="caution">
    <text evidence="1">The sequence shown here is derived from an EMBL/GenBank/DDBJ whole genome shotgun (WGS) entry which is preliminary data.</text>
</comment>
<gene>
    <name evidence="1" type="ORF">PSON_ATCC_30995.1.T0140441</name>
</gene>
<name>A0A8S1KYP8_9CILI</name>
<reference evidence="1" key="1">
    <citation type="submission" date="2021-01" db="EMBL/GenBank/DDBJ databases">
        <authorList>
            <consortium name="Genoscope - CEA"/>
            <person name="William W."/>
        </authorList>
    </citation>
    <scope>NUCLEOTIDE SEQUENCE</scope>
</reference>
<accession>A0A8S1KYP8</accession>
<evidence type="ECO:0000313" key="1">
    <source>
        <dbReference type="EMBL" id="CAD8060750.1"/>
    </source>
</evidence>
<organism evidence="1 2">
    <name type="scientific">Paramecium sonneborni</name>
    <dbReference type="NCBI Taxonomy" id="65129"/>
    <lineage>
        <taxon>Eukaryota</taxon>
        <taxon>Sar</taxon>
        <taxon>Alveolata</taxon>
        <taxon>Ciliophora</taxon>
        <taxon>Intramacronucleata</taxon>
        <taxon>Oligohymenophorea</taxon>
        <taxon>Peniculida</taxon>
        <taxon>Parameciidae</taxon>
        <taxon>Paramecium</taxon>
    </lineage>
</organism>
<proteinExistence type="predicted"/>